<dbReference type="SMART" id="SM00862">
    <property type="entry name" value="Trans_reg_C"/>
    <property type="match status" value="1"/>
</dbReference>
<feature type="domain" description="Response regulatory" evidence="16">
    <location>
        <begin position="8"/>
        <end position="122"/>
    </location>
</feature>
<dbReference type="CDD" id="cd00383">
    <property type="entry name" value="trans_reg_C"/>
    <property type="match status" value="1"/>
</dbReference>
<dbReference type="SMART" id="SM00448">
    <property type="entry name" value="REC"/>
    <property type="match status" value="1"/>
</dbReference>
<sequence length="230" mass="26697">MRSVLMFHILVAEDDKNLRRLMAAYLEQSGYEVYHAEDGEAALSILDSTHIDLIISDIMMPNMDGYELIEELRNAGFTLPVLMVTAKETFEDKKKGFLVGTDDYMVKPIDMDEMLLRVAALLRRANIANEHKLQLGDGVLLDYDSLTVRAHGKLFELPKKEFYLLFKLLSYPKKIFTRQQLMDEIWGMDAEADERTVDVHIKRLREKFENLPEFKIITIRGLGYKAERYV</sequence>
<evidence type="ECO:0000256" key="10">
    <source>
        <dbReference type="ARBA" id="ARBA00023163"/>
    </source>
</evidence>
<dbReference type="AlphaFoldDB" id="A0A136Q7W3"/>
<dbReference type="GO" id="GO:0005829">
    <property type="term" value="C:cytosol"/>
    <property type="evidence" value="ECO:0007669"/>
    <property type="project" value="TreeGrafter"/>
</dbReference>
<comment type="function">
    <text evidence="11">May play the central regulatory role in sporulation. It may be an element of the effector pathway responsible for the activation of sporulation genes in response to nutritional stress. Spo0A may act in concert with spo0H (a sigma factor) to control the expression of some genes that are critical to the sporulation process.</text>
</comment>
<name>A0A136Q7W3_9FIRM</name>
<evidence type="ECO:0000256" key="14">
    <source>
        <dbReference type="PROSITE-ProRule" id="PRU00169"/>
    </source>
</evidence>
<dbReference type="Proteomes" id="UP000070366">
    <property type="component" value="Unassembled WGS sequence"/>
</dbReference>
<organism evidence="18 19">
    <name type="scientific">Christensenella minuta</name>
    <dbReference type="NCBI Taxonomy" id="626937"/>
    <lineage>
        <taxon>Bacteria</taxon>
        <taxon>Bacillati</taxon>
        <taxon>Bacillota</taxon>
        <taxon>Clostridia</taxon>
        <taxon>Christensenellales</taxon>
        <taxon>Christensenellaceae</taxon>
        <taxon>Christensenella</taxon>
    </lineage>
</organism>
<dbReference type="PANTHER" id="PTHR48111:SF49">
    <property type="entry name" value="HEME RESPONSE REGULATOR HSSR"/>
    <property type="match status" value="1"/>
</dbReference>
<evidence type="ECO:0000256" key="5">
    <source>
        <dbReference type="ARBA" id="ARBA00023012"/>
    </source>
</evidence>
<keyword evidence="5" id="KW-0902">Two-component regulatory system</keyword>
<dbReference type="Pfam" id="PF00072">
    <property type="entry name" value="Response_reg"/>
    <property type="match status" value="1"/>
</dbReference>
<evidence type="ECO:0000256" key="2">
    <source>
        <dbReference type="ARBA" id="ARBA00018672"/>
    </source>
</evidence>
<dbReference type="InterPro" id="IPR001789">
    <property type="entry name" value="Sig_transdc_resp-reg_receiver"/>
</dbReference>
<gene>
    <name evidence="18" type="ORF">HMPREF3293_00433</name>
</gene>
<dbReference type="GO" id="GO:0032993">
    <property type="term" value="C:protein-DNA complex"/>
    <property type="evidence" value="ECO:0007669"/>
    <property type="project" value="TreeGrafter"/>
</dbReference>
<dbReference type="GO" id="GO:0000976">
    <property type="term" value="F:transcription cis-regulatory region binding"/>
    <property type="evidence" value="ECO:0007669"/>
    <property type="project" value="TreeGrafter"/>
</dbReference>
<evidence type="ECO:0000256" key="1">
    <source>
        <dbReference type="ARBA" id="ARBA00004496"/>
    </source>
</evidence>
<dbReference type="Pfam" id="PF00486">
    <property type="entry name" value="Trans_reg_C"/>
    <property type="match status" value="1"/>
</dbReference>
<keyword evidence="19" id="KW-1185">Reference proteome</keyword>
<feature type="modified residue" description="4-aspartylphosphate" evidence="14">
    <location>
        <position position="57"/>
    </location>
</feature>
<dbReference type="SUPFAM" id="SSF52172">
    <property type="entry name" value="CheY-like"/>
    <property type="match status" value="1"/>
</dbReference>
<dbReference type="Gene3D" id="3.40.50.2300">
    <property type="match status" value="1"/>
</dbReference>
<keyword evidence="9" id="KW-0010">Activator</keyword>
<dbReference type="PATRIC" id="fig|626937.4.peg.424"/>
<evidence type="ECO:0000256" key="13">
    <source>
        <dbReference type="ARBA" id="ARBA00039976"/>
    </source>
</evidence>
<dbReference type="EMBL" id="LSZW01000032">
    <property type="protein sequence ID" value="KXK66742.1"/>
    <property type="molecule type" value="Genomic_DNA"/>
</dbReference>
<dbReference type="STRING" id="626937.HMPREF3293_00433"/>
<feature type="DNA-binding region" description="OmpR/PhoB-type" evidence="15">
    <location>
        <begin position="130"/>
        <end position="228"/>
    </location>
</feature>
<dbReference type="PANTHER" id="PTHR48111">
    <property type="entry name" value="REGULATOR OF RPOS"/>
    <property type="match status" value="1"/>
</dbReference>
<comment type="function">
    <text evidence="12">Member of the two-component regulatory system HssS/HssR involved in intracellular heme homeostasis and tempering of staphylococcal virulence. Phosphorylated HssR binds to a direct repeat sequence within hrtAB promoter and activates the expression of hrtAB, an efflux pump, in response to extracellular heme, hemin, hemoglobin or blood.</text>
</comment>
<evidence type="ECO:0000256" key="3">
    <source>
        <dbReference type="ARBA" id="ARBA00022490"/>
    </source>
</evidence>
<dbReference type="PROSITE" id="PS51755">
    <property type="entry name" value="OMPR_PHOB"/>
    <property type="match status" value="1"/>
</dbReference>
<dbReference type="CDD" id="cd17574">
    <property type="entry name" value="REC_OmpR"/>
    <property type="match status" value="1"/>
</dbReference>
<keyword evidence="8 15" id="KW-0238">DNA-binding</keyword>
<feature type="domain" description="OmpR/PhoB-type" evidence="17">
    <location>
        <begin position="130"/>
        <end position="228"/>
    </location>
</feature>
<dbReference type="InterPro" id="IPR011006">
    <property type="entry name" value="CheY-like_superfamily"/>
</dbReference>
<evidence type="ECO:0000256" key="8">
    <source>
        <dbReference type="ARBA" id="ARBA00023125"/>
    </source>
</evidence>
<evidence type="ECO:0000259" key="16">
    <source>
        <dbReference type="PROSITE" id="PS50110"/>
    </source>
</evidence>
<keyword evidence="10" id="KW-0804">Transcription</keyword>
<dbReference type="InterPro" id="IPR036388">
    <property type="entry name" value="WH-like_DNA-bd_sf"/>
</dbReference>
<dbReference type="InterPro" id="IPR039420">
    <property type="entry name" value="WalR-like"/>
</dbReference>
<accession>A0A136Q7W3</accession>
<protein>
    <recommendedName>
        <fullName evidence="13">Heme response regulator HssR</fullName>
    </recommendedName>
    <alternativeName>
        <fullName evidence="2">Stage 0 sporulation protein A homolog</fullName>
    </alternativeName>
</protein>
<dbReference type="GO" id="GO:0006355">
    <property type="term" value="P:regulation of DNA-templated transcription"/>
    <property type="evidence" value="ECO:0007669"/>
    <property type="project" value="InterPro"/>
</dbReference>
<dbReference type="FunFam" id="3.40.50.2300:FF:000001">
    <property type="entry name" value="DNA-binding response regulator PhoB"/>
    <property type="match status" value="1"/>
</dbReference>
<evidence type="ECO:0000256" key="11">
    <source>
        <dbReference type="ARBA" id="ARBA00024867"/>
    </source>
</evidence>
<dbReference type="PROSITE" id="PS50110">
    <property type="entry name" value="RESPONSE_REGULATORY"/>
    <property type="match status" value="1"/>
</dbReference>
<reference evidence="19" key="1">
    <citation type="submission" date="2016-02" db="EMBL/GenBank/DDBJ databases">
        <authorList>
            <person name="Mitreva M."/>
            <person name="Pepin K.H."/>
            <person name="Mihindukulasuriya K.A."/>
            <person name="Fulton R."/>
            <person name="Fronick C."/>
            <person name="O'Laughlin M."/>
            <person name="Miner T."/>
            <person name="Herter B."/>
            <person name="Rosa B.A."/>
            <person name="Cordes M."/>
            <person name="Tomlinson C."/>
            <person name="Wollam A."/>
            <person name="Palsikar V.B."/>
            <person name="Mardis E.R."/>
            <person name="Wilson R.K."/>
        </authorList>
    </citation>
    <scope>NUCLEOTIDE SEQUENCE [LARGE SCALE GENOMIC DNA]</scope>
    <source>
        <strain evidence="19">DSM 22607</strain>
    </source>
</reference>
<dbReference type="GO" id="GO:0000156">
    <property type="term" value="F:phosphorelay response regulator activity"/>
    <property type="evidence" value="ECO:0007669"/>
    <property type="project" value="TreeGrafter"/>
</dbReference>
<evidence type="ECO:0000256" key="9">
    <source>
        <dbReference type="ARBA" id="ARBA00023159"/>
    </source>
</evidence>
<evidence type="ECO:0000313" key="18">
    <source>
        <dbReference type="EMBL" id="KXK66742.1"/>
    </source>
</evidence>
<evidence type="ECO:0000256" key="15">
    <source>
        <dbReference type="PROSITE-ProRule" id="PRU01091"/>
    </source>
</evidence>
<evidence type="ECO:0000256" key="6">
    <source>
        <dbReference type="ARBA" id="ARBA00023015"/>
    </source>
</evidence>
<comment type="caution">
    <text evidence="18">The sequence shown here is derived from an EMBL/GenBank/DDBJ whole genome shotgun (WGS) entry which is preliminary data.</text>
</comment>
<evidence type="ECO:0000313" key="19">
    <source>
        <dbReference type="Proteomes" id="UP000070366"/>
    </source>
</evidence>
<keyword evidence="4 14" id="KW-0597">Phosphoprotein</keyword>
<keyword evidence="7" id="KW-0843">Virulence</keyword>
<evidence type="ECO:0000256" key="4">
    <source>
        <dbReference type="ARBA" id="ARBA00022553"/>
    </source>
</evidence>
<evidence type="ECO:0000256" key="12">
    <source>
        <dbReference type="ARBA" id="ARBA00037471"/>
    </source>
</evidence>
<keyword evidence="6" id="KW-0805">Transcription regulation</keyword>
<proteinExistence type="predicted"/>
<comment type="subcellular location">
    <subcellularLocation>
        <location evidence="1">Cytoplasm</location>
    </subcellularLocation>
</comment>
<dbReference type="InterPro" id="IPR001867">
    <property type="entry name" value="OmpR/PhoB-type_DNA-bd"/>
</dbReference>
<keyword evidence="3" id="KW-0963">Cytoplasm</keyword>
<dbReference type="Gene3D" id="1.10.10.10">
    <property type="entry name" value="Winged helix-like DNA-binding domain superfamily/Winged helix DNA-binding domain"/>
    <property type="match status" value="1"/>
</dbReference>
<evidence type="ECO:0000256" key="7">
    <source>
        <dbReference type="ARBA" id="ARBA00023026"/>
    </source>
</evidence>
<evidence type="ECO:0000259" key="17">
    <source>
        <dbReference type="PROSITE" id="PS51755"/>
    </source>
</evidence>